<dbReference type="InterPro" id="IPR037359">
    <property type="entry name" value="NST/OST"/>
</dbReference>
<reference evidence="7 8" key="1">
    <citation type="journal article" date="2010" name="Science">
        <title>Genomic analysis of organismal complexity in the multicellular green alga Volvox carteri.</title>
        <authorList>
            <person name="Prochnik S.E."/>
            <person name="Umen J."/>
            <person name="Nedelcu A.M."/>
            <person name="Hallmann A."/>
            <person name="Miller S.M."/>
            <person name="Nishii I."/>
            <person name="Ferris P."/>
            <person name="Kuo A."/>
            <person name="Mitros T."/>
            <person name="Fritz-Laylin L.K."/>
            <person name="Hellsten U."/>
            <person name="Chapman J."/>
            <person name="Simakov O."/>
            <person name="Rensing S.A."/>
            <person name="Terry A."/>
            <person name="Pangilinan J."/>
            <person name="Kapitonov V."/>
            <person name="Jurka J."/>
            <person name="Salamov A."/>
            <person name="Shapiro H."/>
            <person name="Schmutz J."/>
            <person name="Grimwood J."/>
            <person name="Lindquist E."/>
            <person name="Lucas S."/>
            <person name="Grigoriev I.V."/>
            <person name="Schmitt R."/>
            <person name="Kirk D."/>
            <person name="Rokhsar D.S."/>
        </authorList>
    </citation>
    <scope>NUCLEOTIDE SEQUENCE [LARGE SCALE GENOMIC DNA]</scope>
    <source>
        <strain evidence="8">f. Nagariensis / Eve</strain>
    </source>
</reference>
<evidence type="ECO:0000256" key="1">
    <source>
        <dbReference type="ARBA" id="ARBA00022679"/>
    </source>
</evidence>
<dbReference type="AlphaFoldDB" id="D8U8J9"/>
<evidence type="ECO:0000259" key="6">
    <source>
        <dbReference type="Pfam" id="PF00685"/>
    </source>
</evidence>
<gene>
    <name evidence="7" type="ORF">VOLCADRAFT_95855</name>
</gene>
<evidence type="ECO:0000313" key="7">
    <source>
        <dbReference type="EMBL" id="EFJ43994.1"/>
    </source>
</evidence>
<comment type="similarity">
    <text evidence="4">Belongs to the sulfotransferase 1 family.</text>
</comment>
<dbReference type="OrthoDB" id="524083at2759"/>
<dbReference type="PANTHER" id="PTHR10605">
    <property type="entry name" value="HEPARAN SULFATE SULFOTRANSFERASE"/>
    <property type="match status" value="1"/>
</dbReference>
<dbReference type="InterPro" id="IPR027417">
    <property type="entry name" value="P-loop_NTPase"/>
</dbReference>
<organism evidence="8">
    <name type="scientific">Volvox carteri f. nagariensis</name>
    <dbReference type="NCBI Taxonomy" id="3068"/>
    <lineage>
        <taxon>Eukaryota</taxon>
        <taxon>Viridiplantae</taxon>
        <taxon>Chlorophyta</taxon>
        <taxon>core chlorophytes</taxon>
        <taxon>Chlorophyceae</taxon>
        <taxon>CS clade</taxon>
        <taxon>Chlamydomonadales</taxon>
        <taxon>Volvocaceae</taxon>
        <taxon>Volvox</taxon>
    </lineage>
</organism>
<feature type="region of interest" description="Disordered" evidence="5">
    <location>
        <begin position="281"/>
        <end position="348"/>
    </location>
</feature>
<dbReference type="GO" id="GO:0008146">
    <property type="term" value="F:sulfotransferase activity"/>
    <property type="evidence" value="ECO:0007669"/>
    <property type="project" value="InterPro"/>
</dbReference>
<dbReference type="RefSeq" id="XP_002955006.1">
    <property type="nucleotide sequence ID" value="XM_002954960.1"/>
</dbReference>
<dbReference type="PANTHER" id="PTHR10605:SF56">
    <property type="entry name" value="BIFUNCTIONAL HEPARAN SULFATE N-DEACETYLASE_N-SULFOTRANSFERASE"/>
    <property type="match status" value="1"/>
</dbReference>
<feature type="compositionally biased region" description="Low complexity" evidence="5">
    <location>
        <begin position="282"/>
        <end position="299"/>
    </location>
</feature>
<dbReference type="Gene3D" id="3.40.50.300">
    <property type="entry name" value="P-loop containing nucleotide triphosphate hydrolases"/>
    <property type="match status" value="1"/>
</dbReference>
<keyword evidence="2" id="KW-0325">Glycoprotein</keyword>
<dbReference type="SUPFAM" id="SSF52540">
    <property type="entry name" value="P-loop containing nucleoside triphosphate hydrolases"/>
    <property type="match status" value="1"/>
</dbReference>
<evidence type="ECO:0000256" key="2">
    <source>
        <dbReference type="ARBA" id="ARBA00023180"/>
    </source>
</evidence>
<dbReference type="GeneID" id="9621808"/>
<dbReference type="EMBL" id="GL378368">
    <property type="protein sequence ID" value="EFJ43994.1"/>
    <property type="molecule type" value="Genomic_DNA"/>
</dbReference>
<evidence type="ECO:0000313" key="8">
    <source>
        <dbReference type="Proteomes" id="UP000001058"/>
    </source>
</evidence>
<dbReference type="KEGG" id="vcn:VOLCADRAFT_95855"/>
<dbReference type="EC" id="2.8.2.-" evidence="4"/>
<dbReference type="InParanoid" id="D8U8J9"/>
<keyword evidence="8" id="KW-1185">Reference proteome</keyword>
<feature type="binding site" evidence="3">
    <location>
        <position position="265"/>
    </location>
    <ligand>
        <name>3'-phosphoadenylyl sulfate</name>
        <dbReference type="ChEBI" id="CHEBI:58339"/>
    </ligand>
</feature>
<dbReference type="Pfam" id="PF00685">
    <property type="entry name" value="Sulfotransfer_1"/>
    <property type="match status" value="1"/>
</dbReference>
<feature type="compositionally biased region" description="Gly residues" evidence="5">
    <location>
        <begin position="303"/>
        <end position="326"/>
    </location>
</feature>
<evidence type="ECO:0000256" key="5">
    <source>
        <dbReference type="SAM" id="MobiDB-lite"/>
    </source>
</evidence>
<accession>D8U8J9</accession>
<feature type="domain" description="Sulfotransferase" evidence="6">
    <location>
        <begin position="56"/>
        <end position="246"/>
    </location>
</feature>
<name>D8U8J9_VOLCA</name>
<evidence type="ECO:0000256" key="3">
    <source>
        <dbReference type="PIRSR" id="PIRSR637359-2"/>
    </source>
</evidence>
<proteinExistence type="inferred from homology"/>
<evidence type="ECO:0000256" key="4">
    <source>
        <dbReference type="RuleBase" id="RU361155"/>
    </source>
</evidence>
<keyword evidence="1 4" id="KW-0808">Transferase</keyword>
<protein>
    <recommendedName>
        <fullName evidence="4">Sulfotransferase</fullName>
        <ecNumber evidence="4">2.8.2.-</ecNumber>
    </recommendedName>
</protein>
<dbReference type="InterPro" id="IPR000863">
    <property type="entry name" value="Sulfotransferase_dom"/>
</dbReference>
<sequence length="399" mass="43460">MNLKSNPAITWVGQNKETLWFNGDYQRTTLCDNDLEGYQHAVEYARTHASAVLQQDRARVLVGDWSATHLSCLCCPLVFKTMNPKIKLLAVLRDPVSRVLSRFMEQKALKFGACHAEVVNETFQSYVAKELDKLECCRKLAARYTGGNGGTQRGQPAVAYGAATTREQQQQQRPAAGWGGGMDLGNWMAAQCAAKSNILGWSVYDVFLENYLAHFPQEQLLVLYTDELAADPLAVLRKVEGFLGAEPGNYSAEGLALVYNSRGCYSWQCARKKGEVRWLTPSGAMSRSTSSSARGGASSNDGTVGGARGGGAAALRGGAGASGGSYDGDIDPQGQQQHEQQPAFLPDGDSPFGHAVARLVDFYRPHMQRLFAWADQGLIAPPPAAWRSRYDVLATGRWR</sequence>
<dbReference type="eggNOG" id="ENOG502T1I1">
    <property type="taxonomic scope" value="Eukaryota"/>
</dbReference>
<dbReference type="Proteomes" id="UP000001058">
    <property type="component" value="Unassembled WGS sequence"/>
</dbReference>